<keyword evidence="2" id="KW-0732">Signal</keyword>
<feature type="signal peptide" evidence="2">
    <location>
        <begin position="1"/>
        <end position="19"/>
    </location>
</feature>
<dbReference type="RefSeq" id="WP_377165353.1">
    <property type="nucleotide sequence ID" value="NZ_JBHSMQ010000002.1"/>
</dbReference>
<dbReference type="Proteomes" id="UP001596052">
    <property type="component" value="Unassembled WGS sequence"/>
</dbReference>
<keyword evidence="4" id="KW-1185">Reference proteome</keyword>
<sequence length="1030" mass="111186">MHRIRSILLLWAIITLAHGAEPAKDKASPQSPAPVSAPVGLDARARLMQKMDEIILPTVHFENTTLEQAIEFLRKQSRELDKSSAPSGSKGVNIILRLDDTPDTSPINLNVKNLQLSEAIRYVTELTQTKYRVEHNSVLIVPISAEFETELHTRTFKVPPDFLSNRDLSYNSKAAPFDPFTSADFKADSSLMPITARQTLESAGVHFSKGTSASFNCLTGHLTVTNTQPNLDLVEGFIDAIHREAPVNIALTVTVIEGPGELIRQAATAAKSTTAFKELSNLLAQAQKPGSNVRVISDAFLEAQSGVRSIVATVHEHTPAHVSPLGAGIIALSAPPKPRKNGLQLSIEPSTCEDRSTIKAAINLTLSTPASAPQKVASESTPGADHTPEVPLTDIPVIHLGADAVIKDGDTSLLCVTSPLGMPQEKADTLCAVFLTAKLRTVEALPPPQPQPAPNASMPSGMKFTALDAPAGLFDEFLPATPPTSLKNWLTEKGITFPEGSSIEQRGDQLWIVNTPDNISCISSLIDQLLRHPSKNIACTLHTLEAPAPFLRDLAHHTLASADDSAMFAAIEAAAARGEASFIDSAFLPIRSGSFATRQSAREQSSVINTESKPQQPRHLSFDRRMVGSMLDITADIGADSKTLHVTYEHELHPASQHSSGTPAAGFHFHKTSTTSSLTSGSIKLISLTPPPGREQSGKLWATFLKCDVVPILIKQPKLSSPQSLASSSQPEKMIVKYFTLEDVLSASLGSPAHTNGTDPSSPPSPSKEGITLVLTTAESREKNLQQTFESYGASFPPGSYVRMLEQFRGFIVRNTPANLAKISFGKPTPGSAVITAHIFQAPGSLLRQLAAQAARKSDHRAELDQLLATVKDGEATHLVTARFEALSGTFSTLKQGVEHTTLTGAFLTKDEAPEIVSDHRNVGFKIELTPTIAADGKWSELTIASEFDTTVPFEHRARTFDLQNRPLEFPLTDYFTSRLRTEISLPSGTARLLSLYKPTGKAEFEKEDILQAIFITCDILRLEDPAVIK</sequence>
<evidence type="ECO:0008006" key="5">
    <source>
        <dbReference type="Google" id="ProtNLM"/>
    </source>
</evidence>
<proteinExistence type="predicted"/>
<feature type="region of interest" description="Disordered" evidence="1">
    <location>
        <begin position="750"/>
        <end position="769"/>
    </location>
</feature>
<evidence type="ECO:0000256" key="1">
    <source>
        <dbReference type="SAM" id="MobiDB-lite"/>
    </source>
</evidence>
<name>A0ABW0KN63_9BACT</name>
<evidence type="ECO:0000313" key="3">
    <source>
        <dbReference type="EMBL" id="MFC5454850.1"/>
    </source>
</evidence>
<evidence type="ECO:0000313" key="4">
    <source>
        <dbReference type="Proteomes" id="UP001596052"/>
    </source>
</evidence>
<feature type="region of interest" description="Disordered" evidence="1">
    <location>
        <begin position="369"/>
        <end position="390"/>
    </location>
</feature>
<feature type="compositionally biased region" description="Polar residues" evidence="1">
    <location>
        <begin position="369"/>
        <end position="381"/>
    </location>
</feature>
<gene>
    <name evidence="3" type="ORF">ACFQDI_08305</name>
</gene>
<accession>A0ABW0KN63</accession>
<reference evidence="4" key="1">
    <citation type="journal article" date="2019" name="Int. J. Syst. Evol. Microbiol.">
        <title>The Global Catalogue of Microorganisms (GCM) 10K type strain sequencing project: providing services to taxonomists for standard genome sequencing and annotation.</title>
        <authorList>
            <consortium name="The Broad Institute Genomics Platform"/>
            <consortium name="The Broad Institute Genome Sequencing Center for Infectious Disease"/>
            <person name="Wu L."/>
            <person name="Ma J."/>
        </authorList>
    </citation>
    <scope>NUCLEOTIDE SEQUENCE [LARGE SCALE GENOMIC DNA]</scope>
    <source>
        <strain evidence="4">CGMCC 4.1469</strain>
    </source>
</reference>
<feature type="chain" id="PRO_5045456896" description="Bacterial type II/III secretion system short domain protein" evidence="2">
    <location>
        <begin position="20"/>
        <end position="1030"/>
    </location>
</feature>
<evidence type="ECO:0000256" key="2">
    <source>
        <dbReference type="SAM" id="SignalP"/>
    </source>
</evidence>
<dbReference type="EMBL" id="JBHSMQ010000002">
    <property type="protein sequence ID" value="MFC5454850.1"/>
    <property type="molecule type" value="Genomic_DNA"/>
</dbReference>
<comment type="caution">
    <text evidence="3">The sequence shown here is derived from an EMBL/GenBank/DDBJ whole genome shotgun (WGS) entry which is preliminary data.</text>
</comment>
<organism evidence="3 4">
    <name type="scientific">Prosthecobacter fluviatilis</name>
    <dbReference type="NCBI Taxonomy" id="445931"/>
    <lineage>
        <taxon>Bacteria</taxon>
        <taxon>Pseudomonadati</taxon>
        <taxon>Verrucomicrobiota</taxon>
        <taxon>Verrucomicrobiia</taxon>
        <taxon>Verrucomicrobiales</taxon>
        <taxon>Verrucomicrobiaceae</taxon>
        <taxon>Prosthecobacter</taxon>
    </lineage>
</organism>
<protein>
    <recommendedName>
        <fullName evidence="5">Bacterial type II/III secretion system short domain protein</fullName>
    </recommendedName>
</protein>